<dbReference type="GO" id="GO:0010705">
    <property type="term" value="P:meiotic DNA double-strand break processing involved in reciprocal meiotic recombination"/>
    <property type="evidence" value="ECO:0007669"/>
    <property type="project" value="TreeGrafter"/>
</dbReference>
<feature type="compositionally biased region" description="Polar residues" evidence="2">
    <location>
        <begin position="233"/>
        <end position="244"/>
    </location>
</feature>
<evidence type="ECO:0000313" key="3">
    <source>
        <dbReference type="EMBL" id="KAK0149505.1"/>
    </source>
</evidence>
<gene>
    <name evidence="3" type="ORF">N1851_009761</name>
</gene>
<sequence length="363" mass="40424">MVYGERIASYRNVFQQHKEFYFKNPLAKQLLAIQSEKEDIECRIKALEDQIAMKQEDLKTVVGTTVDPPLTENQAENVLAQRTEVEPVTQCDHQTDVSSSIASLHLNQTEKVAKRNFTGKEISCDVIKKSSVPSDQKSSADPDQQCGRKTQEDPAGSSAREEEMKEEEEEDEEGEDEEEDEEEEEQQSPPVTDEGDDDGDDVNDQSDTALPHSSSPPRNNPPSPLGRMKRVPSTPTFSINSPNVSPGRGSSHRKSPSFLFSTNSGPSTPSFPGFGFDIGSAQEEVRSKERGKTYDSPFAFTSSYFSEKVPHSHKHPLHTRFLFDHAERPEEDFHFSFSKSPGGSGSSQDKAAEDAFPFSFTYS</sequence>
<keyword evidence="4" id="KW-1185">Reference proteome</keyword>
<evidence type="ECO:0000313" key="4">
    <source>
        <dbReference type="Proteomes" id="UP001174136"/>
    </source>
</evidence>
<dbReference type="GO" id="GO:0048477">
    <property type="term" value="P:oogenesis"/>
    <property type="evidence" value="ECO:0007669"/>
    <property type="project" value="TreeGrafter"/>
</dbReference>
<feature type="region of interest" description="Disordered" evidence="2">
    <location>
        <begin position="333"/>
        <end position="363"/>
    </location>
</feature>
<dbReference type="AlphaFoldDB" id="A0AA47N0I8"/>
<keyword evidence="1" id="KW-0175">Coiled coil</keyword>
<dbReference type="PANTHER" id="PTHR35449">
    <property type="entry name" value="PROTEIN SIX6OS1"/>
    <property type="match status" value="1"/>
</dbReference>
<feature type="region of interest" description="Disordered" evidence="2">
    <location>
        <begin position="129"/>
        <end position="291"/>
    </location>
</feature>
<accession>A0AA47N0I8</accession>
<feature type="compositionally biased region" description="Acidic residues" evidence="2">
    <location>
        <begin position="193"/>
        <end position="204"/>
    </location>
</feature>
<dbReference type="GO" id="GO:0007283">
    <property type="term" value="P:spermatogenesis"/>
    <property type="evidence" value="ECO:0007669"/>
    <property type="project" value="TreeGrafter"/>
</dbReference>
<feature type="compositionally biased region" description="Low complexity" evidence="2">
    <location>
        <begin position="205"/>
        <end position="217"/>
    </location>
</feature>
<organism evidence="3 4">
    <name type="scientific">Merluccius polli</name>
    <name type="common">Benguela hake</name>
    <name type="synonym">Merluccius cadenati</name>
    <dbReference type="NCBI Taxonomy" id="89951"/>
    <lineage>
        <taxon>Eukaryota</taxon>
        <taxon>Metazoa</taxon>
        <taxon>Chordata</taxon>
        <taxon>Craniata</taxon>
        <taxon>Vertebrata</taxon>
        <taxon>Euteleostomi</taxon>
        <taxon>Actinopterygii</taxon>
        <taxon>Neopterygii</taxon>
        <taxon>Teleostei</taxon>
        <taxon>Neoteleostei</taxon>
        <taxon>Acanthomorphata</taxon>
        <taxon>Zeiogadaria</taxon>
        <taxon>Gadariae</taxon>
        <taxon>Gadiformes</taxon>
        <taxon>Gadoidei</taxon>
        <taxon>Merlucciidae</taxon>
        <taxon>Merluccius</taxon>
    </lineage>
</organism>
<evidence type="ECO:0000256" key="2">
    <source>
        <dbReference type="SAM" id="MobiDB-lite"/>
    </source>
</evidence>
<feature type="compositionally biased region" description="Polar residues" evidence="2">
    <location>
        <begin position="258"/>
        <end position="270"/>
    </location>
</feature>
<feature type="compositionally biased region" description="Polar residues" evidence="2">
    <location>
        <begin position="131"/>
        <end position="142"/>
    </location>
</feature>
<comment type="caution">
    <text evidence="3">The sequence shown here is derived from an EMBL/GenBank/DDBJ whole genome shotgun (WGS) entry which is preliminary data.</text>
</comment>
<name>A0AA47N0I8_MERPO</name>
<dbReference type="Proteomes" id="UP001174136">
    <property type="component" value="Unassembled WGS sequence"/>
</dbReference>
<protein>
    <submittedName>
        <fullName evidence="3">Uncharacterized protein</fullName>
    </submittedName>
</protein>
<feature type="coiled-coil region" evidence="1">
    <location>
        <begin position="30"/>
        <end position="57"/>
    </location>
</feature>
<dbReference type="EMBL" id="JAOPHQ010001742">
    <property type="protein sequence ID" value="KAK0149505.1"/>
    <property type="molecule type" value="Genomic_DNA"/>
</dbReference>
<dbReference type="GO" id="GO:0007129">
    <property type="term" value="P:homologous chromosome pairing at meiosis"/>
    <property type="evidence" value="ECO:0007669"/>
    <property type="project" value="TreeGrafter"/>
</dbReference>
<feature type="compositionally biased region" description="Acidic residues" evidence="2">
    <location>
        <begin position="164"/>
        <end position="186"/>
    </location>
</feature>
<dbReference type="PANTHER" id="PTHR35449:SF1">
    <property type="entry name" value="PROTEIN SIX6OS1"/>
    <property type="match status" value="1"/>
</dbReference>
<evidence type="ECO:0000256" key="1">
    <source>
        <dbReference type="SAM" id="Coils"/>
    </source>
</evidence>
<proteinExistence type="predicted"/>
<reference evidence="3" key="1">
    <citation type="journal article" date="2023" name="Front. Mar. Sci.">
        <title>A new Merluccius polli reference genome to investigate the effects of global change in West African waters.</title>
        <authorList>
            <person name="Mateo J.L."/>
            <person name="Blanco-Fernandez C."/>
            <person name="Garcia-Vazquez E."/>
            <person name="Machado-Schiaffino G."/>
        </authorList>
    </citation>
    <scope>NUCLEOTIDE SEQUENCE</scope>
    <source>
        <strain evidence="3">C29</strain>
        <tissue evidence="3">Fin</tissue>
    </source>
</reference>
<dbReference type="GO" id="GO:0000801">
    <property type="term" value="C:central element"/>
    <property type="evidence" value="ECO:0007669"/>
    <property type="project" value="TreeGrafter"/>
</dbReference>